<feature type="disulfide bond" evidence="8">
    <location>
        <begin position="133"/>
        <end position="151"/>
    </location>
</feature>
<dbReference type="InterPro" id="IPR023415">
    <property type="entry name" value="LDLR_class-A_CS"/>
</dbReference>
<evidence type="ECO:0000313" key="13">
    <source>
        <dbReference type="RefSeq" id="XP_051863027.1"/>
    </source>
</evidence>
<evidence type="ECO:0000256" key="9">
    <source>
        <dbReference type="PROSITE-ProRule" id="PRU00302"/>
    </source>
</evidence>
<dbReference type="SUPFAM" id="SSF57424">
    <property type="entry name" value="LDL receptor-like module"/>
    <property type="match status" value="4"/>
</dbReference>
<name>A0A9C6TAN2_DROAB</name>
<evidence type="ECO:0000256" key="4">
    <source>
        <dbReference type="ARBA" id="ARBA00022737"/>
    </source>
</evidence>
<dbReference type="PRINTS" id="PR00261">
    <property type="entry name" value="LDLRECEPTOR"/>
</dbReference>
<evidence type="ECO:0000256" key="7">
    <source>
        <dbReference type="ARBA" id="ARBA00023157"/>
    </source>
</evidence>
<dbReference type="PROSITE" id="PS50923">
    <property type="entry name" value="SUSHI"/>
    <property type="match status" value="1"/>
</dbReference>
<evidence type="ECO:0000256" key="8">
    <source>
        <dbReference type="PROSITE-ProRule" id="PRU00124"/>
    </source>
</evidence>
<dbReference type="CDD" id="cd00033">
    <property type="entry name" value="CCP"/>
    <property type="match status" value="1"/>
</dbReference>
<feature type="disulfide bond" evidence="9">
    <location>
        <begin position="254"/>
        <end position="281"/>
    </location>
</feature>
<feature type="signal peptide" evidence="10">
    <location>
        <begin position="1"/>
        <end position="17"/>
    </location>
</feature>
<keyword evidence="12" id="KW-1185">Reference proteome</keyword>
<protein>
    <submittedName>
        <fullName evidence="13">Very low-density lipoprotein receptor-like isoform X2</fullName>
    </submittedName>
</protein>
<dbReference type="GO" id="GO:0005886">
    <property type="term" value="C:plasma membrane"/>
    <property type="evidence" value="ECO:0007669"/>
    <property type="project" value="TreeGrafter"/>
</dbReference>
<evidence type="ECO:0000256" key="1">
    <source>
        <dbReference type="ARBA" id="ARBA00004167"/>
    </source>
</evidence>
<keyword evidence="4" id="KW-0677">Repeat</keyword>
<dbReference type="Pfam" id="PF00057">
    <property type="entry name" value="Ldl_recept_a"/>
    <property type="match status" value="4"/>
</dbReference>
<dbReference type="InterPro" id="IPR036055">
    <property type="entry name" value="LDL_receptor-like_sf"/>
</dbReference>
<gene>
    <name evidence="13" type="primary">LOC117575536</name>
</gene>
<dbReference type="AlphaFoldDB" id="A0A9C6TAN2"/>
<dbReference type="GO" id="GO:0016192">
    <property type="term" value="P:vesicle-mediated transport"/>
    <property type="evidence" value="ECO:0007669"/>
    <property type="project" value="UniProtKB-ARBA"/>
</dbReference>
<dbReference type="GeneID" id="117575536"/>
<keyword evidence="6" id="KW-0472">Membrane</keyword>
<keyword evidence="9" id="KW-0768">Sushi</keyword>
<evidence type="ECO:0000256" key="10">
    <source>
        <dbReference type="SAM" id="SignalP"/>
    </source>
</evidence>
<proteinExistence type="predicted"/>
<feature type="disulfide bond" evidence="8">
    <location>
        <begin position="126"/>
        <end position="138"/>
    </location>
</feature>
<dbReference type="GO" id="GO:0012505">
    <property type="term" value="C:endomembrane system"/>
    <property type="evidence" value="ECO:0007669"/>
    <property type="project" value="UniProtKB-SubCell"/>
</dbReference>
<dbReference type="SUPFAM" id="SSF57535">
    <property type="entry name" value="Complement control module/SCR domain"/>
    <property type="match status" value="1"/>
</dbReference>
<comment type="subcellular location">
    <subcellularLocation>
        <location evidence="2">Endomembrane system</location>
    </subcellularLocation>
    <subcellularLocation>
        <location evidence="1">Membrane</location>
        <topology evidence="1">Single-pass membrane protein</topology>
    </subcellularLocation>
</comment>
<evidence type="ECO:0000256" key="5">
    <source>
        <dbReference type="ARBA" id="ARBA00022989"/>
    </source>
</evidence>
<dbReference type="InterPro" id="IPR000436">
    <property type="entry name" value="Sushi_SCR_CCP_dom"/>
</dbReference>
<keyword evidence="5" id="KW-1133">Transmembrane helix</keyword>
<dbReference type="PROSITE" id="PS01209">
    <property type="entry name" value="LDLRA_1"/>
    <property type="match status" value="1"/>
</dbReference>
<dbReference type="InterPro" id="IPR050685">
    <property type="entry name" value="LDLR"/>
</dbReference>
<dbReference type="Proteomes" id="UP000515160">
    <property type="component" value="Chromosome 2R"/>
</dbReference>
<comment type="caution">
    <text evidence="9">Lacks conserved residue(s) required for the propagation of feature annotation.</text>
</comment>
<dbReference type="PANTHER" id="PTHR24270">
    <property type="entry name" value="LOW-DENSITY LIPOPROTEIN RECEPTOR-RELATED"/>
    <property type="match status" value="1"/>
</dbReference>
<keyword evidence="3" id="KW-0812">Transmembrane</keyword>
<evidence type="ECO:0000259" key="11">
    <source>
        <dbReference type="PROSITE" id="PS50923"/>
    </source>
</evidence>
<dbReference type="CDD" id="cd00112">
    <property type="entry name" value="LDLa"/>
    <property type="match status" value="3"/>
</dbReference>
<dbReference type="InterPro" id="IPR002172">
    <property type="entry name" value="LDrepeatLR_classA_rpt"/>
</dbReference>
<sequence length="315" mass="35734">MLRYFFLSMLIAPQFMGHSIVWDQYIFRCDNYNQSVVQATTSIPLSQVCDGRKDCSDGSDEFLAVCKLNPSSPANQQFFYCASGGGISENKDCDGKDDCWDRSDELLRNCYPTLAKQMLESQRGNCSQGEWQCVDKECIPTSSLCDGQINCSDGADESLAQCYEKCEEDQFQCGNGICISKDKVCDNTIDCPMDGADELQTVCEYVNGYKPSNSYRPCNEGPEENGIFFSESSTYHIANGIKYVLPNEPIRFRCDYYKIIVGTESNVCMLNGTWHHDFPKCLSPREYRDYEAELKKNRTNSNTPRNGIKKLFNLY</sequence>
<dbReference type="InterPro" id="IPR035976">
    <property type="entry name" value="Sushi/SCR/CCP_sf"/>
</dbReference>
<feature type="disulfide bond" evidence="8">
    <location>
        <begin position="81"/>
        <end position="99"/>
    </location>
</feature>
<feature type="disulfide bond" evidence="8">
    <location>
        <begin position="173"/>
        <end position="191"/>
    </location>
</feature>
<keyword evidence="10" id="KW-0732">Signal</keyword>
<keyword evidence="7 9" id="KW-1015">Disulfide bond</keyword>
<feature type="disulfide bond" evidence="8">
    <location>
        <begin position="166"/>
        <end position="178"/>
    </location>
</feature>
<feature type="domain" description="Sushi" evidence="11">
    <location>
        <begin position="216"/>
        <end position="283"/>
    </location>
</feature>
<feature type="chain" id="PRO_5039541961" evidence="10">
    <location>
        <begin position="18"/>
        <end position="315"/>
    </location>
</feature>
<dbReference type="Gene3D" id="4.10.400.10">
    <property type="entry name" value="Low-density Lipoprotein Receptor"/>
    <property type="match status" value="4"/>
</dbReference>
<dbReference type="PROSITE" id="PS50068">
    <property type="entry name" value="LDLRA_2"/>
    <property type="match status" value="4"/>
</dbReference>
<dbReference type="RefSeq" id="XP_051863027.1">
    <property type="nucleotide sequence ID" value="XM_052007067.1"/>
</dbReference>
<reference evidence="13" key="1">
    <citation type="submission" date="2025-08" db="UniProtKB">
        <authorList>
            <consortium name="RefSeq"/>
        </authorList>
    </citation>
    <scope>IDENTIFICATION</scope>
    <source>
        <strain evidence="13">15112-1751.03</strain>
        <tissue evidence="13">Whole Adult</tissue>
    </source>
</reference>
<dbReference type="OrthoDB" id="2019384at2759"/>
<dbReference type="SMART" id="SM00192">
    <property type="entry name" value="LDLa"/>
    <property type="match status" value="4"/>
</dbReference>
<evidence type="ECO:0000256" key="6">
    <source>
        <dbReference type="ARBA" id="ARBA00023136"/>
    </source>
</evidence>
<accession>A0A9C6TAN2</accession>
<evidence type="ECO:0000313" key="12">
    <source>
        <dbReference type="Proteomes" id="UP000515160"/>
    </source>
</evidence>
<organism evidence="12 13">
    <name type="scientific">Drosophila albomicans</name>
    <name type="common">Fruit fly</name>
    <dbReference type="NCBI Taxonomy" id="7291"/>
    <lineage>
        <taxon>Eukaryota</taxon>
        <taxon>Metazoa</taxon>
        <taxon>Ecdysozoa</taxon>
        <taxon>Arthropoda</taxon>
        <taxon>Hexapoda</taxon>
        <taxon>Insecta</taxon>
        <taxon>Pterygota</taxon>
        <taxon>Neoptera</taxon>
        <taxon>Endopterygota</taxon>
        <taxon>Diptera</taxon>
        <taxon>Brachycera</taxon>
        <taxon>Muscomorpha</taxon>
        <taxon>Ephydroidea</taxon>
        <taxon>Drosophilidae</taxon>
        <taxon>Drosophila</taxon>
    </lineage>
</organism>
<evidence type="ECO:0000256" key="3">
    <source>
        <dbReference type="ARBA" id="ARBA00022692"/>
    </source>
</evidence>
<evidence type="ECO:0000256" key="2">
    <source>
        <dbReference type="ARBA" id="ARBA00004308"/>
    </source>
</evidence>